<dbReference type="Pfam" id="PF10250">
    <property type="entry name" value="O-FucT"/>
    <property type="match status" value="1"/>
</dbReference>
<dbReference type="InterPro" id="IPR019378">
    <property type="entry name" value="GDP-Fuc_O-FucTrfase"/>
</dbReference>
<evidence type="ECO:0000313" key="4">
    <source>
        <dbReference type="Proteomes" id="UP000198534"/>
    </source>
</evidence>
<dbReference type="EMBL" id="FNNQ01000011">
    <property type="protein sequence ID" value="SDX18512.1"/>
    <property type="molecule type" value="Genomic_DNA"/>
</dbReference>
<dbReference type="Gene3D" id="3.40.50.11350">
    <property type="match status" value="1"/>
</dbReference>
<dbReference type="AlphaFoldDB" id="A0A1H2ZLX9"/>
<evidence type="ECO:0000313" key="3">
    <source>
        <dbReference type="EMBL" id="SDX18512.1"/>
    </source>
</evidence>
<organism evidence="3 4">
    <name type="scientific">Marininema mesophilum</name>
    <dbReference type="NCBI Taxonomy" id="1048340"/>
    <lineage>
        <taxon>Bacteria</taxon>
        <taxon>Bacillati</taxon>
        <taxon>Bacillota</taxon>
        <taxon>Bacilli</taxon>
        <taxon>Bacillales</taxon>
        <taxon>Thermoactinomycetaceae</taxon>
        <taxon>Marininema</taxon>
    </lineage>
</organism>
<proteinExistence type="predicted"/>
<reference evidence="3 4" key="1">
    <citation type="submission" date="2016-10" db="EMBL/GenBank/DDBJ databases">
        <authorList>
            <person name="de Groot N.N."/>
        </authorList>
    </citation>
    <scope>NUCLEOTIDE SEQUENCE [LARGE SCALE GENOMIC DNA]</scope>
    <source>
        <strain evidence="3 4">DSM 45610</strain>
    </source>
</reference>
<accession>A0A1H2ZLX9</accession>
<name>A0A1H2ZLX9_9BACL</name>
<keyword evidence="1 3" id="KW-0808">Transferase</keyword>
<keyword evidence="2" id="KW-0119">Carbohydrate metabolism</keyword>
<dbReference type="GO" id="GO:0016757">
    <property type="term" value="F:glycosyltransferase activity"/>
    <property type="evidence" value="ECO:0007669"/>
    <property type="project" value="UniProtKB-KW"/>
</dbReference>
<keyword evidence="3" id="KW-0328">Glycosyltransferase</keyword>
<evidence type="ECO:0000256" key="2">
    <source>
        <dbReference type="ARBA" id="ARBA00023277"/>
    </source>
</evidence>
<dbReference type="OrthoDB" id="2986364at2"/>
<protein>
    <submittedName>
        <fullName evidence="3">GDP-fucose protein O-fucosyltransferase</fullName>
    </submittedName>
</protein>
<evidence type="ECO:0000256" key="1">
    <source>
        <dbReference type="ARBA" id="ARBA00022679"/>
    </source>
</evidence>
<keyword evidence="4" id="KW-1185">Reference proteome</keyword>
<dbReference type="Proteomes" id="UP000198534">
    <property type="component" value="Unassembled WGS sequence"/>
</dbReference>
<dbReference type="STRING" id="1048340.SAMN05444487_111127"/>
<gene>
    <name evidence="3" type="ORF">SAMN05444487_111127</name>
</gene>
<dbReference type="RefSeq" id="WP_091741007.1">
    <property type="nucleotide sequence ID" value="NZ_FNNQ01000011.1"/>
</dbReference>
<sequence length="300" mass="34850">MILFFENIVRSHEGLCNQLMGVFRTVGEALFFSSKGHSVGVILNEFYTRTSINFDSSRKIPIDSFIDMQSLTTLLSSRNILVIQSKKEIPSLLRKNIFKCERMPLNRKMSIEEHKNMGIFIANFFPFAKKVQDISSLTINELSVYKKWKGIHLRIERDLLTVMSEESLDILNITQIKTICNSVSSDKDLSTIYIASGLQENEYNRVVCQIKQQHPYLTILNKSNILKNNPKIEQQFNSLCLEEQALVDWLVCLEAPFFSGCYFSSFAYLAAYMRHYRGFRSGMTKLEGSHEFWDEWFPRL</sequence>